<reference evidence="2 3" key="1">
    <citation type="submission" date="2014-11" db="EMBL/GenBank/DDBJ databases">
        <authorList>
            <person name="Zhu J."/>
            <person name="Qi W."/>
            <person name="Song R."/>
        </authorList>
    </citation>
    <scope>NUCLEOTIDE SEQUENCE [LARGE SCALE GENOMIC DNA]</scope>
</reference>
<gene>
    <name evidence="2" type="ORF">Vbra_17933</name>
</gene>
<dbReference type="Proteomes" id="UP000041254">
    <property type="component" value="Unassembled WGS sequence"/>
</dbReference>
<evidence type="ECO:0000313" key="3">
    <source>
        <dbReference type="Proteomes" id="UP000041254"/>
    </source>
</evidence>
<keyword evidence="3" id="KW-1185">Reference proteome</keyword>
<evidence type="ECO:0000313" key="2">
    <source>
        <dbReference type="EMBL" id="CEM29787.1"/>
    </source>
</evidence>
<feature type="compositionally biased region" description="Basic residues" evidence="1">
    <location>
        <begin position="182"/>
        <end position="196"/>
    </location>
</feature>
<sequence length="282" mass="31322">MRRVTRRQVDGIVDELDIPPMTEEAKQALSLHLEVLLRQIVQCARQQRECSLTDPHTLRPADVDRSLLLLGQEGLLGYASNRPKASPTRPKEAGQLVSLTDATTDTSPPTAPKRPFLSYHWLAVRGCVPKTVENIDGATTIAALFEYDRLRREGQGGDDAAGQMDEVAAALGEDKTGAAAAPRKRMHVKPARRRMMPARGDRRALAIQRRGRGRLAPGGRGRRYRSLYGLTPIQRRELGLRQPRIWDETEEHPHGVLLSGEGRGRDEEHVDGATDLSEESEL</sequence>
<dbReference type="EMBL" id="CDMY01000680">
    <property type="protein sequence ID" value="CEM29787.1"/>
    <property type="molecule type" value="Genomic_DNA"/>
</dbReference>
<organism evidence="2 3">
    <name type="scientific">Vitrella brassicaformis (strain CCMP3155)</name>
    <dbReference type="NCBI Taxonomy" id="1169540"/>
    <lineage>
        <taxon>Eukaryota</taxon>
        <taxon>Sar</taxon>
        <taxon>Alveolata</taxon>
        <taxon>Colpodellida</taxon>
        <taxon>Vitrellaceae</taxon>
        <taxon>Vitrella</taxon>
    </lineage>
</organism>
<feature type="region of interest" description="Disordered" evidence="1">
    <location>
        <begin position="176"/>
        <end position="199"/>
    </location>
</feature>
<protein>
    <recommendedName>
        <fullName evidence="4">TATA box binding protein associated factor (TAF) histone-like fold domain-containing protein</fullName>
    </recommendedName>
</protein>
<feature type="compositionally biased region" description="Basic and acidic residues" evidence="1">
    <location>
        <begin position="262"/>
        <end position="272"/>
    </location>
</feature>
<proteinExistence type="predicted"/>
<name>A0A0G4GIX3_VITBC</name>
<dbReference type="InParanoid" id="A0A0G4GIX3"/>
<feature type="region of interest" description="Disordered" evidence="1">
    <location>
        <begin position="251"/>
        <end position="282"/>
    </location>
</feature>
<evidence type="ECO:0008006" key="4">
    <source>
        <dbReference type="Google" id="ProtNLM"/>
    </source>
</evidence>
<dbReference type="AlphaFoldDB" id="A0A0G4GIX3"/>
<accession>A0A0G4GIX3</accession>
<evidence type="ECO:0000256" key="1">
    <source>
        <dbReference type="SAM" id="MobiDB-lite"/>
    </source>
</evidence>
<dbReference type="VEuPathDB" id="CryptoDB:Vbra_17933"/>